<dbReference type="Proteomes" id="UP000827872">
    <property type="component" value="Linkage Group LG04"/>
</dbReference>
<proteinExistence type="predicted"/>
<dbReference type="EMBL" id="CM037617">
    <property type="protein sequence ID" value="KAH8004780.1"/>
    <property type="molecule type" value="Genomic_DNA"/>
</dbReference>
<sequence length="503" mass="56048">MTVSMQCTSNSKRDLSEAPSLPVEFKWANCCMHRSTNVEPPACSPAICPATMSPPRRGVYWQVEEATILLRTVRDRGYAWLLMSSTGLPNQRAFRAVTRALQEAGYHRTEVQACTKWKALKRDFYSAMEACGGHPRCSAWPLHFTALRQLWLLAGQPRCADRWPESAAARRRALAPGNSWKVLLRDERPSPHPSTALLRRARKELRRRGHSAAPPHPLMMVRKDSWRPLLSPPKQLGHSEWQHRPVHRTASCLTVIASDCIKICPSSLGFAPTALAATPPTAMDPCGCSTLVQQLAAHICKNDDPSDSASTLGQPPLSGCSQAQPCSPSPLRSHTQMGRELTGASRGWPASWSFARIRVLGGSDVYGTQWWDDQLLFPPLVTEEPPQTTTPPLCPASVQWRRGKLLLPGRDSAHLKIHDAGNKLILEIAPTFDNDFGRYNCTATNRIGTRYQEYILDLAAKDVNQRHRFHNNAKLLRGDDYVSFRLASFALIVLQFLKVDYAG</sequence>
<comment type="caution">
    <text evidence="1">The sequence shown here is derived from an EMBL/GenBank/DDBJ whole genome shotgun (WGS) entry which is preliminary data.</text>
</comment>
<organism evidence="1 2">
    <name type="scientific">Sphaerodactylus townsendi</name>
    <dbReference type="NCBI Taxonomy" id="933632"/>
    <lineage>
        <taxon>Eukaryota</taxon>
        <taxon>Metazoa</taxon>
        <taxon>Chordata</taxon>
        <taxon>Craniata</taxon>
        <taxon>Vertebrata</taxon>
        <taxon>Euteleostomi</taxon>
        <taxon>Lepidosauria</taxon>
        <taxon>Squamata</taxon>
        <taxon>Bifurcata</taxon>
        <taxon>Gekkota</taxon>
        <taxon>Sphaerodactylidae</taxon>
        <taxon>Sphaerodactylus</taxon>
    </lineage>
</organism>
<evidence type="ECO:0000313" key="2">
    <source>
        <dbReference type="Proteomes" id="UP000827872"/>
    </source>
</evidence>
<name>A0ACB8FIP6_9SAUR</name>
<evidence type="ECO:0000313" key="1">
    <source>
        <dbReference type="EMBL" id="KAH8004780.1"/>
    </source>
</evidence>
<accession>A0ACB8FIP6</accession>
<keyword evidence="2" id="KW-1185">Reference proteome</keyword>
<protein>
    <submittedName>
        <fullName evidence="1">Uncharacterized protein</fullName>
    </submittedName>
</protein>
<reference evidence="1" key="1">
    <citation type="submission" date="2021-08" db="EMBL/GenBank/DDBJ databases">
        <title>The first chromosome-level gecko genome reveals the dynamic sex chromosomes of Neotropical dwarf geckos (Sphaerodactylidae: Sphaerodactylus).</title>
        <authorList>
            <person name="Pinto B.J."/>
            <person name="Keating S.E."/>
            <person name="Gamble T."/>
        </authorList>
    </citation>
    <scope>NUCLEOTIDE SEQUENCE</scope>
    <source>
        <strain evidence="1">TG3544</strain>
    </source>
</reference>
<gene>
    <name evidence="1" type="ORF">K3G42_019488</name>
</gene>